<dbReference type="Proteomes" id="UP000186039">
    <property type="component" value="Unassembled WGS sequence"/>
</dbReference>
<evidence type="ECO:0000313" key="1">
    <source>
        <dbReference type="EMBL" id="OLQ89896.1"/>
    </source>
</evidence>
<protein>
    <submittedName>
        <fullName evidence="1">Uncharacterized protein</fullName>
    </submittedName>
</protein>
<accession>A0ABX3FGW2</accession>
<sequence length="236" mass="27327">MNDRQTILAEYLPLQLITFGDVYADEDGDQDAWLSEYDFSWQPIVETKYRPQLYFGDELMRFEPEGQNKTQAINQRTGGQPLRMPKVSFCWGSQSLLIANELADELTFTQRLGITRSKAEVNDAAGHQHTHFSALSFHKALSPQRFEQRFVDIPASERLLVSIALKPHRSTLLIHQSLLARWQTMGVEEVNYDIADKYLNLDSLMKLKFYSARHSQRSFRNMDDFQRNQNALSSDC</sequence>
<keyword evidence="2" id="KW-1185">Reference proteome</keyword>
<gene>
    <name evidence="1" type="ORF">BIY20_11090</name>
</gene>
<dbReference type="EMBL" id="MJMH01000180">
    <property type="protein sequence ID" value="OLQ89896.1"/>
    <property type="molecule type" value="Genomic_DNA"/>
</dbReference>
<name>A0ABX3FGW2_9VIBR</name>
<proteinExistence type="predicted"/>
<dbReference type="RefSeq" id="WP_075715406.1">
    <property type="nucleotide sequence ID" value="NZ_AP019654.1"/>
</dbReference>
<comment type="caution">
    <text evidence="1">The sequence shown here is derived from an EMBL/GenBank/DDBJ whole genome shotgun (WGS) entry which is preliminary data.</text>
</comment>
<reference evidence="1 2" key="1">
    <citation type="submission" date="2016-09" db="EMBL/GenBank/DDBJ databases">
        <title>Genomic Taxonomy of the Vibrionaceae.</title>
        <authorList>
            <person name="Gonzalez-Castillo A."/>
            <person name="Gomez-Gil B."/>
            <person name="Enciso-Ibarra K."/>
        </authorList>
    </citation>
    <scope>NUCLEOTIDE SEQUENCE [LARGE SCALE GENOMIC DNA]</scope>
    <source>
        <strain evidence="1 2">CAIM 1902</strain>
    </source>
</reference>
<evidence type="ECO:0000313" key="2">
    <source>
        <dbReference type="Proteomes" id="UP000186039"/>
    </source>
</evidence>
<organism evidence="1 2">
    <name type="scientific">Vibrio panuliri</name>
    <dbReference type="NCBI Taxonomy" id="1381081"/>
    <lineage>
        <taxon>Bacteria</taxon>
        <taxon>Pseudomonadati</taxon>
        <taxon>Pseudomonadota</taxon>
        <taxon>Gammaproteobacteria</taxon>
        <taxon>Vibrionales</taxon>
        <taxon>Vibrionaceae</taxon>
        <taxon>Vibrio</taxon>
    </lineage>
</organism>